<evidence type="ECO:0000256" key="1">
    <source>
        <dbReference type="SAM" id="MobiDB-lite"/>
    </source>
</evidence>
<comment type="caution">
    <text evidence="2">The sequence shown here is derived from an EMBL/GenBank/DDBJ whole genome shotgun (WGS) entry which is preliminary data.</text>
</comment>
<organism evidence="2 3">
    <name type="scientific">Popillia japonica</name>
    <name type="common">Japanese beetle</name>
    <dbReference type="NCBI Taxonomy" id="7064"/>
    <lineage>
        <taxon>Eukaryota</taxon>
        <taxon>Metazoa</taxon>
        <taxon>Ecdysozoa</taxon>
        <taxon>Arthropoda</taxon>
        <taxon>Hexapoda</taxon>
        <taxon>Insecta</taxon>
        <taxon>Pterygota</taxon>
        <taxon>Neoptera</taxon>
        <taxon>Endopterygota</taxon>
        <taxon>Coleoptera</taxon>
        <taxon>Polyphaga</taxon>
        <taxon>Scarabaeiformia</taxon>
        <taxon>Scarabaeidae</taxon>
        <taxon>Rutelinae</taxon>
        <taxon>Popillia</taxon>
    </lineage>
</organism>
<name>A0AAW1IAG3_POPJA</name>
<proteinExistence type="predicted"/>
<reference evidence="2 3" key="1">
    <citation type="journal article" date="2024" name="BMC Genomics">
        <title>De novo assembly and annotation of Popillia japonica's genome with initial clues to its potential as an invasive pest.</title>
        <authorList>
            <person name="Cucini C."/>
            <person name="Boschi S."/>
            <person name="Funari R."/>
            <person name="Cardaioli E."/>
            <person name="Iannotti N."/>
            <person name="Marturano G."/>
            <person name="Paoli F."/>
            <person name="Bruttini M."/>
            <person name="Carapelli A."/>
            <person name="Frati F."/>
            <person name="Nardi F."/>
        </authorList>
    </citation>
    <scope>NUCLEOTIDE SEQUENCE [LARGE SCALE GENOMIC DNA]</scope>
    <source>
        <strain evidence="2">DMR45628</strain>
    </source>
</reference>
<dbReference type="Proteomes" id="UP001458880">
    <property type="component" value="Unassembled WGS sequence"/>
</dbReference>
<keyword evidence="3" id="KW-1185">Reference proteome</keyword>
<evidence type="ECO:0008006" key="4">
    <source>
        <dbReference type="Google" id="ProtNLM"/>
    </source>
</evidence>
<sequence length="273" mass="30295">MVKGGIRMIVVIQLQTDTTELETWTSVASYFADDTSILVRGANNEESIETALLEAGEWFGGNRLKLNDLKTKKLRISTTITKNEEQEVKFLGLVLTSSLNWSRHVDNLRGTLASAIFSIRRLQQTATYEASRSAYFAMFESRATYGILLWGASSAMETIFRLQKEAVRALAGPVSNMSMKPRKNLSKMEVSTLTEKFHQIPKLIHDSVSPNKQELAHYKPPCNKTLQSTSRRDEGHVQTKISPSGQGVFGDEGHVQTKISPSGQGVFDAANVL</sequence>
<evidence type="ECO:0000313" key="2">
    <source>
        <dbReference type="EMBL" id="KAK9686178.1"/>
    </source>
</evidence>
<evidence type="ECO:0000313" key="3">
    <source>
        <dbReference type="Proteomes" id="UP001458880"/>
    </source>
</evidence>
<gene>
    <name evidence="2" type="ORF">QE152_g37389</name>
</gene>
<accession>A0AAW1IAG3</accession>
<protein>
    <recommendedName>
        <fullName evidence="4">Reverse transcriptase domain-containing protein</fullName>
    </recommendedName>
</protein>
<dbReference type="EMBL" id="JASPKY010000725">
    <property type="protein sequence ID" value="KAK9686178.1"/>
    <property type="molecule type" value="Genomic_DNA"/>
</dbReference>
<feature type="region of interest" description="Disordered" evidence="1">
    <location>
        <begin position="224"/>
        <end position="267"/>
    </location>
</feature>
<dbReference type="AlphaFoldDB" id="A0AAW1IAG3"/>